<dbReference type="RefSeq" id="WP_301573600.1">
    <property type="nucleotide sequence ID" value="NZ_JAPWIE010000008.1"/>
</dbReference>
<dbReference type="InterPro" id="IPR011990">
    <property type="entry name" value="TPR-like_helical_dom_sf"/>
</dbReference>
<keyword evidence="2" id="KW-0238">DNA-binding</keyword>
<dbReference type="InterPro" id="IPR059106">
    <property type="entry name" value="WHD_MalT"/>
</dbReference>
<gene>
    <name evidence="5" type="ORF">O4213_23545</name>
</gene>
<keyword evidence="1" id="KW-0805">Transcription regulation</keyword>
<dbReference type="PANTHER" id="PTHR44688">
    <property type="entry name" value="DNA-BINDING TRANSCRIPTIONAL ACTIVATOR DEVR_DOSR"/>
    <property type="match status" value="1"/>
</dbReference>
<evidence type="ECO:0000313" key="5">
    <source>
        <dbReference type="EMBL" id="MCZ4552984.1"/>
    </source>
</evidence>
<evidence type="ECO:0000256" key="2">
    <source>
        <dbReference type="ARBA" id="ARBA00023125"/>
    </source>
</evidence>
<dbReference type="Proteomes" id="UP001067235">
    <property type="component" value="Unassembled WGS sequence"/>
</dbReference>
<dbReference type="PROSITE" id="PS50043">
    <property type="entry name" value="HTH_LUXR_2"/>
    <property type="match status" value="1"/>
</dbReference>
<dbReference type="InterPro" id="IPR000792">
    <property type="entry name" value="Tscrpt_reg_LuxR_C"/>
</dbReference>
<organism evidence="5 6">
    <name type="scientific">Gordonia rubripertincta</name>
    <name type="common">Rhodococcus corallinus</name>
    <dbReference type="NCBI Taxonomy" id="36822"/>
    <lineage>
        <taxon>Bacteria</taxon>
        <taxon>Bacillati</taxon>
        <taxon>Actinomycetota</taxon>
        <taxon>Actinomycetes</taxon>
        <taxon>Mycobacteriales</taxon>
        <taxon>Gordoniaceae</taxon>
        <taxon>Gordonia</taxon>
    </lineage>
</organism>
<dbReference type="PRINTS" id="PR00038">
    <property type="entry name" value="HTHLUXR"/>
</dbReference>
<feature type="domain" description="HTH luxR-type" evidence="4">
    <location>
        <begin position="818"/>
        <end position="883"/>
    </location>
</feature>
<dbReference type="InterPro" id="IPR036388">
    <property type="entry name" value="WH-like_DNA-bd_sf"/>
</dbReference>
<dbReference type="InterPro" id="IPR016032">
    <property type="entry name" value="Sig_transdc_resp-reg_C-effctor"/>
</dbReference>
<dbReference type="InterPro" id="IPR027417">
    <property type="entry name" value="P-loop_NTPase"/>
</dbReference>
<keyword evidence="3" id="KW-0804">Transcription</keyword>
<comment type="caution">
    <text evidence="5">The sequence shown here is derived from an EMBL/GenBank/DDBJ whole genome shotgun (WGS) entry which is preliminary data.</text>
</comment>
<evidence type="ECO:0000256" key="3">
    <source>
        <dbReference type="ARBA" id="ARBA00023163"/>
    </source>
</evidence>
<proteinExistence type="predicted"/>
<name>A0ABT4N1N4_GORRU</name>
<dbReference type="SMART" id="SM00421">
    <property type="entry name" value="HTH_LUXR"/>
    <property type="match status" value="1"/>
</dbReference>
<dbReference type="Pfam" id="PF25873">
    <property type="entry name" value="WHD_MalT"/>
    <property type="match status" value="1"/>
</dbReference>
<accession>A0ABT4N1N4</accession>
<reference evidence="5" key="1">
    <citation type="submission" date="2022-12" db="EMBL/GenBank/DDBJ databases">
        <authorList>
            <person name="Krivoruchko A.V."/>
            <person name="Elkin A."/>
        </authorList>
    </citation>
    <scope>NUCLEOTIDE SEQUENCE</scope>
    <source>
        <strain evidence="5">IEGM 1388</strain>
    </source>
</reference>
<dbReference type="PANTHER" id="PTHR44688:SF16">
    <property type="entry name" value="DNA-BINDING TRANSCRIPTIONAL ACTIVATOR DEVR_DOSR"/>
    <property type="match status" value="1"/>
</dbReference>
<keyword evidence="6" id="KW-1185">Reference proteome</keyword>
<evidence type="ECO:0000256" key="1">
    <source>
        <dbReference type="ARBA" id="ARBA00023015"/>
    </source>
</evidence>
<sequence>MADQYTAAFRLRTSRSDSPPGFVERQRLNSMLNRGARKAVTIVCAGPGYGKTLAVSAWVGRGDPPGAVAWLTADTRYDVQGLWADLLDALRISGVVPQSSVLATLTPGVQFGEPELDRIVEGLMHLPTPIVVVLDDFHHITDPAALDSINRVAEYRIPQLRLVLVSRTEPDLRLSRLRLVDDVADIDGNDLTYTAAETREVCARSGVTLVDGTLTELHSRTQGWPAGLRLAMISVDEAAGAVPVLEHFSGNNRRVAEYLLEEILDRLSPSDRLFLLATSVVDQMTAELARALSGRVDSKHVLEDLVARNALTVRLSDRPHWFRYHPLLRELLQDRLSAENPDSVAELNRRAADWYFGRNEPIDALRHYAYARDWATVAMVLGQVALPLILTPQATALVSALCTVYDDVARLPTAETLIVALVCDYQRHDFESMQRNADDAALLLNGTDDPLADVYRIIIAIAHTVHARATSPSRLVKTADGLLELLDRVPRREVPASAAYTLVAINNRATGLVHEGLLDQAQISLSAVRTQGGHLGIGLTVLSAASYLSLVEFLLGDLDQAEIESTASLATAETRGWAREPQLLAAYAAAALVYLERADFEKAERYIDTGLAASTTGSDIGCRLLLHVAAVGVAVARREPSAARTALHRLDLLAASVVLPALLVAWSRACRAEVAMVAGEPQVALEMIGDPGDGVDYASSLMRITRAKALLELARPAAALEELRPADRFAGFKTLAAEGALLEAAAHGHLRRDNTAVERIGAAVTLAAPVGLRRPFLLADAQIPIQLNRYIRLSGDRSSFVAELAASFGVVTEETNPPATVLQDLTERELAVLKYLPTMLKSSEIAADLFVSVNTVKTHQRSIYRKLGVSNRREAVESARYWEML</sequence>
<dbReference type="Pfam" id="PF00196">
    <property type="entry name" value="GerE"/>
    <property type="match status" value="1"/>
</dbReference>
<protein>
    <submittedName>
        <fullName evidence="5">LuxR C-terminal-related transcriptional regulator</fullName>
    </submittedName>
</protein>
<evidence type="ECO:0000313" key="6">
    <source>
        <dbReference type="Proteomes" id="UP001067235"/>
    </source>
</evidence>
<dbReference type="Gene3D" id="1.25.40.10">
    <property type="entry name" value="Tetratricopeptide repeat domain"/>
    <property type="match status" value="1"/>
</dbReference>
<dbReference type="Gene3D" id="1.10.10.10">
    <property type="entry name" value="Winged helix-like DNA-binding domain superfamily/Winged helix DNA-binding domain"/>
    <property type="match status" value="1"/>
</dbReference>
<dbReference type="EMBL" id="JAPWIE010000008">
    <property type="protein sequence ID" value="MCZ4552984.1"/>
    <property type="molecule type" value="Genomic_DNA"/>
</dbReference>
<evidence type="ECO:0000259" key="4">
    <source>
        <dbReference type="PROSITE" id="PS50043"/>
    </source>
</evidence>
<dbReference type="CDD" id="cd06170">
    <property type="entry name" value="LuxR_C_like"/>
    <property type="match status" value="1"/>
</dbReference>
<dbReference type="SUPFAM" id="SSF52540">
    <property type="entry name" value="P-loop containing nucleoside triphosphate hydrolases"/>
    <property type="match status" value="1"/>
</dbReference>
<dbReference type="SUPFAM" id="SSF46894">
    <property type="entry name" value="C-terminal effector domain of the bipartite response regulators"/>
    <property type="match status" value="1"/>
</dbReference>